<dbReference type="OrthoDB" id="6779578at2759"/>
<keyword evidence="1" id="KW-0479">Metal-binding</keyword>
<feature type="domain" description="C2H2-type" evidence="3">
    <location>
        <begin position="84"/>
        <end position="112"/>
    </location>
</feature>
<dbReference type="GO" id="GO:0008270">
    <property type="term" value="F:zinc ion binding"/>
    <property type="evidence" value="ECO:0007669"/>
    <property type="project" value="UniProtKB-KW"/>
</dbReference>
<reference evidence="4" key="1">
    <citation type="submission" date="2022-01" db="EMBL/GenBank/DDBJ databases">
        <authorList>
            <person name="King R."/>
        </authorList>
    </citation>
    <scope>NUCLEOTIDE SEQUENCE</scope>
</reference>
<name>A0A9N9X2J1_PHACE</name>
<protein>
    <recommendedName>
        <fullName evidence="3">C2H2-type domain-containing protein</fullName>
    </recommendedName>
</protein>
<evidence type="ECO:0000256" key="1">
    <source>
        <dbReference type="PROSITE-ProRule" id="PRU00042"/>
    </source>
</evidence>
<accession>A0A9N9X2J1</accession>
<feature type="region of interest" description="Disordered" evidence="2">
    <location>
        <begin position="15"/>
        <end position="71"/>
    </location>
</feature>
<sequence>MLPVWSGASTRAGRFISVPRGGGYRKRDQTRGDSAYQADSSLKSQEGNDRNMRNNDRAPPLRGRLPGGQHRERDVAEVVDLEEYVCEHCQRPFVTKVGRSQHVRRAHPVEYNREIVVDRAKARWSEEEARVMARAEAEATVAQVRFMNLNLVEAMPDRTLDSIKGQRRKAEYQDLVRQYVADLTARAATPDSESSSDPEPLSPEAEVPVGEKFFRAIDQLAESIDWVALGDQHGGLRELIGECRRRGISDPLLQLAEFIPHLRLRRLLRLRASSVAHVVACAGGAMVDCQISWCRARLANVPRPESADGLKAYWARLWHHAVDGADLSHIAESGLGPCELTVQSYEGHTRATRGPRCHVSCGLSGD</sequence>
<proteinExistence type="predicted"/>
<evidence type="ECO:0000256" key="2">
    <source>
        <dbReference type="SAM" id="MobiDB-lite"/>
    </source>
</evidence>
<keyword evidence="1" id="KW-0862">Zinc</keyword>
<reference evidence="4" key="2">
    <citation type="submission" date="2022-10" db="EMBL/GenBank/DDBJ databases">
        <authorList>
            <consortium name="ENA_rothamsted_submissions"/>
            <consortium name="culmorum"/>
            <person name="King R."/>
        </authorList>
    </citation>
    <scope>NUCLEOTIDE SEQUENCE</scope>
</reference>
<dbReference type="AlphaFoldDB" id="A0A9N9X2J1"/>
<organism evidence="4 5">
    <name type="scientific">Phaedon cochleariae</name>
    <name type="common">Mustard beetle</name>
    <dbReference type="NCBI Taxonomy" id="80249"/>
    <lineage>
        <taxon>Eukaryota</taxon>
        <taxon>Metazoa</taxon>
        <taxon>Ecdysozoa</taxon>
        <taxon>Arthropoda</taxon>
        <taxon>Hexapoda</taxon>
        <taxon>Insecta</taxon>
        <taxon>Pterygota</taxon>
        <taxon>Neoptera</taxon>
        <taxon>Endopterygota</taxon>
        <taxon>Coleoptera</taxon>
        <taxon>Polyphaga</taxon>
        <taxon>Cucujiformia</taxon>
        <taxon>Chrysomeloidea</taxon>
        <taxon>Chrysomelidae</taxon>
        <taxon>Chrysomelinae</taxon>
        <taxon>Chrysomelini</taxon>
        <taxon>Phaedon</taxon>
    </lineage>
</organism>
<keyword evidence="5" id="KW-1185">Reference proteome</keyword>
<feature type="compositionally biased region" description="Basic and acidic residues" evidence="2">
    <location>
        <begin position="46"/>
        <end position="56"/>
    </location>
</feature>
<evidence type="ECO:0000313" key="5">
    <source>
        <dbReference type="Proteomes" id="UP001153737"/>
    </source>
</evidence>
<evidence type="ECO:0000313" key="4">
    <source>
        <dbReference type="EMBL" id="CAG9818144.1"/>
    </source>
</evidence>
<dbReference type="PROSITE" id="PS00028">
    <property type="entry name" value="ZINC_FINGER_C2H2_1"/>
    <property type="match status" value="1"/>
</dbReference>
<dbReference type="Proteomes" id="UP001153737">
    <property type="component" value="Chromosome 17"/>
</dbReference>
<keyword evidence="1" id="KW-0863">Zinc-finger</keyword>
<dbReference type="PROSITE" id="PS50157">
    <property type="entry name" value="ZINC_FINGER_C2H2_2"/>
    <property type="match status" value="1"/>
</dbReference>
<dbReference type="EMBL" id="OU896723">
    <property type="protein sequence ID" value="CAG9818144.1"/>
    <property type="molecule type" value="Genomic_DNA"/>
</dbReference>
<feature type="region of interest" description="Disordered" evidence="2">
    <location>
        <begin position="186"/>
        <end position="205"/>
    </location>
</feature>
<dbReference type="InterPro" id="IPR013087">
    <property type="entry name" value="Znf_C2H2_type"/>
</dbReference>
<evidence type="ECO:0000259" key="3">
    <source>
        <dbReference type="PROSITE" id="PS50157"/>
    </source>
</evidence>
<feature type="compositionally biased region" description="Low complexity" evidence="2">
    <location>
        <begin position="190"/>
        <end position="205"/>
    </location>
</feature>
<gene>
    <name evidence="4" type="ORF">PHAECO_LOCUS5781</name>
</gene>